<dbReference type="GO" id="GO:0000030">
    <property type="term" value="F:mannosyltransferase activity"/>
    <property type="evidence" value="ECO:0007669"/>
    <property type="project" value="TreeGrafter"/>
</dbReference>
<proteinExistence type="predicted"/>
<evidence type="ECO:0000313" key="3">
    <source>
        <dbReference type="EMBL" id="QHT09936.1"/>
    </source>
</evidence>
<keyword evidence="2" id="KW-0812">Transmembrane</keyword>
<dbReference type="Pfam" id="PF04488">
    <property type="entry name" value="Gly_transf_sug"/>
    <property type="match status" value="1"/>
</dbReference>
<dbReference type="SUPFAM" id="SSF53448">
    <property type="entry name" value="Nucleotide-diphospho-sugar transferases"/>
    <property type="match status" value="1"/>
</dbReference>
<organism evidence="3">
    <name type="scientific">viral metagenome</name>
    <dbReference type="NCBI Taxonomy" id="1070528"/>
    <lineage>
        <taxon>unclassified sequences</taxon>
        <taxon>metagenomes</taxon>
        <taxon>organismal metagenomes</taxon>
    </lineage>
</organism>
<dbReference type="InterPro" id="IPR029044">
    <property type="entry name" value="Nucleotide-diphossugar_trans"/>
</dbReference>
<dbReference type="EMBL" id="MN739518">
    <property type="protein sequence ID" value="QHT09936.1"/>
    <property type="molecule type" value="Genomic_DNA"/>
</dbReference>
<evidence type="ECO:0000256" key="1">
    <source>
        <dbReference type="ARBA" id="ARBA00022679"/>
    </source>
</evidence>
<sequence length="316" mass="37436">MKEKQKDNKYLFIPNLRFLLRFVPFLIIIILFFVMMRSFIWNSIRPYDSTNNANSNTLIVKVEIPPELPSYEKKRTMTEIPKIVIQTWKTKTNIPDFLKKSRESIQTWMPDFQYLFFDDNDIETFMSQHYPHFLSKFHAFPFSIQRIDFFRYCAIHFYGGIYLDGDVIVDGPMSNLLSLCVLTKKTIVFPVEYNLSIDYAICERFIQDGRRPDFASCQKAPFGLGQFAFASTPHHPFWIYLMNRIPQYLPHPPESPPRLFGDKYYVEVYTSTGPDQVSLACHDYFTKEENELLLLTHQQPFRFGDFAQHKMQGSWK</sequence>
<reference evidence="3" key="1">
    <citation type="journal article" date="2020" name="Nature">
        <title>Giant virus diversity and host interactions through global metagenomics.</title>
        <authorList>
            <person name="Schulz F."/>
            <person name="Roux S."/>
            <person name="Paez-Espino D."/>
            <person name="Jungbluth S."/>
            <person name="Walsh D.A."/>
            <person name="Denef V.J."/>
            <person name="McMahon K.D."/>
            <person name="Konstantinidis K.T."/>
            <person name="Eloe-Fadrosh E.A."/>
            <person name="Kyrpides N.C."/>
            <person name="Woyke T."/>
        </authorList>
    </citation>
    <scope>NUCLEOTIDE SEQUENCE</scope>
    <source>
        <strain evidence="3">GVMAG-M-3300023174-104</strain>
    </source>
</reference>
<dbReference type="Gene3D" id="3.90.550.20">
    <property type="match status" value="1"/>
</dbReference>
<evidence type="ECO:0008006" key="4">
    <source>
        <dbReference type="Google" id="ProtNLM"/>
    </source>
</evidence>
<dbReference type="PANTHER" id="PTHR32385:SF15">
    <property type="entry name" value="INOSITOL PHOSPHOCERAMIDE MANNOSYLTRANSFERASE 1"/>
    <property type="match status" value="1"/>
</dbReference>
<dbReference type="PANTHER" id="PTHR32385">
    <property type="entry name" value="MANNOSYL PHOSPHORYLINOSITOL CERAMIDE SYNTHASE"/>
    <property type="match status" value="1"/>
</dbReference>
<dbReference type="InterPro" id="IPR051706">
    <property type="entry name" value="Glycosyltransferase_domain"/>
</dbReference>
<keyword evidence="2" id="KW-1133">Transmembrane helix</keyword>
<accession>A0A6C0CYN6</accession>
<keyword evidence="2" id="KW-0472">Membrane</keyword>
<evidence type="ECO:0000256" key="2">
    <source>
        <dbReference type="SAM" id="Phobius"/>
    </source>
</evidence>
<dbReference type="GO" id="GO:0051999">
    <property type="term" value="P:mannosyl-inositol phosphorylceramide biosynthetic process"/>
    <property type="evidence" value="ECO:0007669"/>
    <property type="project" value="TreeGrafter"/>
</dbReference>
<protein>
    <recommendedName>
        <fullName evidence="4">Glycosyltransferase</fullName>
    </recommendedName>
</protein>
<feature type="transmembrane region" description="Helical" evidence="2">
    <location>
        <begin position="20"/>
        <end position="41"/>
    </location>
</feature>
<dbReference type="AlphaFoldDB" id="A0A6C0CYN6"/>
<name>A0A6C0CYN6_9ZZZZ</name>
<keyword evidence="1" id="KW-0808">Transferase</keyword>
<dbReference type="GO" id="GO:0016020">
    <property type="term" value="C:membrane"/>
    <property type="evidence" value="ECO:0007669"/>
    <property type="project" value="GOC"/>
</dbReference>
<dbReference type="InterPro" id="IPR007577">
    <property type="entry name" value="GlycoTrfase_DXD_sugar-bd_CS"/>
</dbReference>